<name>A0A1Q8EDF2_STRAI</name>
<protein>
    <submittedName>
        <fullName evidence="2">Acylneuraminate cytidylyltransferase</fullName>
    </submittedName>
    <submittedName>
        <fullName evidence="3">N-Acetylneuraminate cytidylyltransferase</fullName>
        <ecNumber evidence="3">2.7.7.43</ecNumber>
    </submittedName>
</protein>
<dbReference type="CDD" id="cd02513">
    <property type="entry name" value="CMP-NeuAc_Synthase"/>
    <property type="match status" value="1"/>
</dbReference>
<dbReference type="PANTHER" id="PTHR21485:SF6">
    <property type="entry name" value="N-ACYLNEURAMINATE CYTIDYLYLTRANSFERASE-RELATED"/>
    <property type="match status" value="1"/>
</dbReference>
<dbReference type="OrthoDB" id="9805604at2"/>
<keyword evidence="2" id="KW-0548">Nucleotidyltransferase</keyword>
<accession>A0A1Q8EDF2</accession>
<evidence type="ECO:0000313" key="4">
    <source>
        <dbReference type="Proteomes" id="UP000186437"/>
    </source>
</evidence>
<dbReference type="EMBL" id="MSJL01000019">
    <property type="protein sequence ID" value="OLF49828.1"/>
    <property type="molecule type" value="Genomic_DNA"/>
</dbReference>
<evidence type="ECO:0000259" key="1">
    <source>
        <dbReference type="Pfam" id="PF13472"/>
    </source>
</evidence>
<dbReference type="SUPFAM" id="SSF53448">
    <property type="entry name" value="Nucleotide-diphospho-sugar transferases"/>
    <property type="match status" value="1"/>
</dbReference>
<reference evidence="3 5" key="3">
    <citation type="submission" date="2018-06" db="EMBL/GenBank/DDBJ databases">
        <authorList>
            <consortium name="Pathogen Informatics"/>
            <person name="Doyle S."/>
        </authorList>
    </citation>
    <scope>NUCLEOTIDE SEQUENCE [LARGE SCALE GENOMIC DNA]</scope>
    <source>
        <strain evidence="3 5">NCTC12957</strain>
    </source>
</reference>
<gene>
    <name evidence="3" type="primary">cps16V</name>
    <name evidence="2" type="ORF">BU200_05255</name>
    <name evidence="3" type="ORF">NCTC12957_01744</name>
</gene>
<dbReference type="InterPro" id="IPR029044">
    <property type="entry name" value="Nucleotide-diphossugar_trans"/>
</dbReference>
<reference evidence="4" key="1">
    <citation type="submission" date="2016-12" db="EMBL/GenBank/DDBJ databases">
        <authorList>
            <person name="Gulvik C.A."/>
        </authorList>
    </citation>
    <scope>NUCLEOTIDE SEQUENCE [LARGE SCALE GENOMIC DNA]</scope>
    <source>
        <strain evidence="4">ATCC 51725</strain>
    </source>
</reference>
<dbReference type="InterPro" id="IPR013830">
    <property type="entry name" value="SGNH_hydro"/>
</dbReference>
<dbReference type="GO" id="GO:0008781">
    <property type="term" value="F:N-acylneuraminate cytidylyltransferase activity"/>
    <property type="evidence" value="ECO:0007669"/>
    <property type="project" value="UniProtKB-EC"/>
</dbReference>
<dbReference type="InterPro" id="IPR036514">
    <property type="entry name" value="SGNH_hydro_sf"/>
</dbReference>
<evidence type="ECO:0000313" key="2">
    <source>
        <dbReference type="EMBL" id="OLF49828.1"/>
    </source>
</evidence>
<dbReference type="EMBL" id="UHEN01000001">
    <property type="protein sequence ID" value="SUN08155.1"/>
    <property type="molecule type" value="Genomic_DNA"/>
</dbReference>
<keyword evidence="4" id="KW-1185">Reference proteome</keyword>
<dbReference type="Proteomes" id="UP000186437">
    <property type="component" value="Unassembled WGS sequence"/>
</dbReference>
<proteinExistence type="predicted"/>
<dbReference type="Proteomes" id="UP000255213">
    <property type="component" value="Unassembled WGS sequence"/>
</dbReference>
<evidence type="ECO:0000313" key="3">
    <source>
        <dbReference type="EMBL" id="SUN08155.1"/>
    </source>
</evidence>
<dbReference type="Pfam" id="PF02348">
    <property type="entry name" value="CTP_transf_3"/>
    <property type="match status" value="1"/>
</dbReference>
<feature type="domain" description="SGNH hydrolase-type esterase" evidence="1">
    <location>
        <begin position="267"/>
        <end position="399"/>
    </location>
</feature>
<dbReference type="InterPro" id="IPR003329">
    <property type="entry name" value="Cytidylyl_trans"/>
</dbReference>
<dbReference type="Gene3D" id="3.40.50.1110">
    <property type="entry name" value="SGNH hydrolase"/>
    <property type="match status" value="1"/>
</dbReference>
<keyword evidence="2" id="KW-0808">Transferase</keyword>
<dbReference type="AlphaFoldDB" id="A0A1Q8EDF2"/>
<dbReference type="EC" id="2.7.7.43" evidence="3"/>
<dbReference type="InterPro" id="IPR050793">
    <property type="entry name" value="CMP-NeuNAc_synthase"/>
</dbReference>
<sequence>MKPVCIIPARAGSKGLPNKNMLFLDGKPMIFHTIDAAIESGCFAKEDIYVSTDSPLYKEICETKGIKVLLRSKELALDTTTSYEVNEDFLKEFDDDQVFVLLQVTSPLRTGAHIREALQMYEREDVENVVSFVKVDKSPILFTELDESGYAKDIVGVGGNYRRQNDPKKLYMPNGAIYISSKAVYLNYKTYFSPKTKAYLMDKTSSVDVDDGEDFLKIIGSIYFDYAKREHRSKSNYRMLYQQFLESDWESNIILGDSRLLPISLPSYTNLSIGGVTLATVVENSDTILQRPISSVLVSLGINDIITSYGIEEIKRNYRNLFTTLKERHISIFVTSIAYALFRDSVDNSRVEEINKWLEDYCVKEAIPFLDVNQTLSHEGHLKFAYTSDGLHFNEQGSQQFLEDLIQFINPS</sequence>
<dbReference type="SUPFAM" id="SSF52266">
    <property type="entry name" value="SGNH hydrolase"/>
    <property type="match status" value="1"/>
</dbReference>
<evidence type="ECO:0000313" key="5">
    <source>
        <dbReference type="Proteomes" id="UP000255213"/>
    </source>
</evidence>
<dbReference type="RefSeq" id="WP_075099175.1">
    <property type="nucleotide sequence ID" value="NZ_MSJL01000019.1"/>
</dbReference>
<organism evidence="2 4">
    <name type="scientific">Streptococcus acidominimus</name>
    <dbReference type="NCBI Taxonomy" id="1326"/>
    <lineage>
        <taxon>Bacteria</taxon>
        <taxon>Bacillati</taxon>
        <taxon>Bacillota</taxon>
        <taxon>Bacilli</taxon>
        <taxon>Lactobacillales</taxon>
        <taxon>Streptococcaceae</taxon>
        <taxon>Streptococcus</taxon>
    </lineage>
</organism>
<dbReference type="Gene3D" id="3.90.550.10">
    <property type="entry name" value="Spore Coat Polysaccharide Biosynthesis Protein SpsA, Chain A"/>
    <property type="match status" value="1"/>
</dbReference>
<dbReference type="PANTHER" id="PTHR21485">
    <property type="entry name" value="HAD SUPERFAMILY MEMBERS CMAS AND KDSC"/>
    <property type="match status" value="1"/>
</dbReference>
<dbReference type="Pfam" id="PF13472">
    <property type="entry name" value="Lipase_GDSL_2"/>
    <property type="match status" value="1"/>
</dbReference>
<reference evidence="2" key="2">
    <citation type="submission" date="2016-12" db="EMBL/GenBank/DDBJ databases">
        <authorList>
            <person name="Song W.-J."/>
            <person name="Kurnit D.M."/>
        </authorList>
    </citation>
    <scope>NUCLEOTIDE SEQUENCE [LARGE SCALE GENOMIC DNA]</scope>
    <source>
        <strain evidence="2">ATCC 51725</strain>
    </source>
</reference>